<keyword evidence="4" id="KW-0443">Lipid metabolism</keyword>
<dbReference type="Pfam" id="PF02551">
    <property type="entry name" value="Acyl_CoA_thio"/>
    <property type="match status" value="1"/>
</dbReference>
<evidence type="ECO:0000256" key="2">
    <source>
        <dbReference type="ARBA" id="ARBA00011881"/>
    </source>
</evidence>
<dbReference type="EMBL" id="LR536450">
    <property type="protein sequence ID" value="VFU10049.1"/>
    <property type="molecule type" value="Genomic_DNA"/>
</dbReference>
<dbReference type="InterPro" id="IPR003703">
    <property type="entry name" value="Acyl_CoA_thio"/>
</dbReference>
<dbReference type="Pfam" id="PF13622">
    <property type="entry name" value="4HBT_3"/>
    <property type="match status" value="1"/>
</dbReference>
<proteinExistence type="inferred from homology"/>
<dbReference type="Proteomes" id="UP000294360">
    <property type="component" value="Chromosome"/>
</dbReference>
<dbReference type="InterPro" id="IPR049449">
    <property type="entry name" value="TesB_ACOT8-like_N"/>
</dbReference>
<evidence type="ECO:0000256" key="3">
    <source>
        <dbReference type="ARBA" id="ARBA00022801"/>
    </source>
</evidence>
<evidence type="ECO:0000256" key="4">
    <source>
        <dbReference type="ARBA" id="ARBA00023098"/>
    </source>
</evidence>
<reference evidence="11 12" key="1">
    <citation type="submission" date="2019-03" db="EMBL/GenBank/DDBJ databases">
        <authorList>
            <person name="Kox A.R. M."/>
        </authorList>
    </citation>
    <scope>NUCLEOTIDE SEQUENCE [LARGE SCALE GENOMIC DNA]</scope>
    <source>
        <strain evidence="11">MTUNDRAET4 annotated genome</strain>
    </source>
</reference>
<evidence type="ECO:0000256" key="6">
    <source>
        <dbReference type="ARBA" id="ARBA00050943"/>
    </source>
</evidence>
<feature type="domain" description="Acyl-CoA thioesterase 2 C-terminal" evidence="9">
    <location>
        <begin position="175"/>
        <end position="288"/>
    </location>
</feature>
<feature type="domain" description="Acyl-CoA thioesterase-like N-terminal HotDog" evidence="10">
    <location>
        <begin position="36"/>
        <end position="116"/>
    </location>
</feature>
<dbReference type="GO" id="GO:0009062">
    <property type="term" value="P:fatty acid catabolic process"/>
    <property type="evidence" value="ECO:0007669"/>
    <property type="project" value="TreeGrafter"/>
</dbReference>
<organism evidence="11 12">
    <name type="scientific">Methylocella tundrae</name>
    <dbReference type="NCBI Taxonomy" id="227605"/>
    <lineage>
        <taxon>Bacteria</taxon>
        <taxon>Pseudomonadati</taxon>
        <taxon>Pseudomonadota</taxon>
        <taxon>Alphaproteobacteria</taxon>
        <taxon>Hyphomicrobiales</taxon>
        <taxon>Beijerinckiaceae</taxon>
        <taxon>Methylocella</taxon>
    </lineage>
</organism>
<dbReference type="FunFam" id="2.40.160.210:FF:000001">
    <property type="entry name" value="Acyl-CoA thioesterase II"/>
    <property type="match status" value="1"/>
</dbReference>
<comment type="similarity">
    <text evidence="1">Belongs to the C/M/P thioester hydrolase family.</text>
</comment>
<dbReference type="CDD" id="cd03445">
    <property type="entry name" value="Thioesterase_II_repeat2"/>
    <property type="match status" value="1"/>
</dbReference>
<dbReference type="InterPro" id="IPR029069">
    <property type="entry name" value="HotDog_dom_sf"/>
</dbReference>
<evidence type="ECO:0000313" key="11">
    <source>
        <dbReference type="EMBL" id="VFU10049.1"/>
    </source>
</evidence>
<dbReference type="PANTHER" id="PTHR11066:SF34">
    <property type="entry name" value="ACYL-COENZYME A THIOESTERASE 8"/>
    <property type="match status" value="1"/>
</dbReference>
<dbReference type="GO" id="GO:0047617">
    <property type="term" value="F:fatty acyl-CoA hydrolase activity"/>
    <property type="evidence" value="ECO:0007669"/>
    <property type="project" value="UniProtKB-EC"/>
</dbReference>
<dbReference type="InterPro" id="IPR042171">
    <property type="entry name" value="Acyl-CoA_hotdog"/>
</dbReference>
<dbReference type="PANTHER" id="PTHR11066">
    <property type="entry name" value="ACYL-COA THIOESTERASE"/>
    <property type="match status" value="1"/>
</dbReference>
<accession>A0A4U8Z3T4</accession>
<evidence type="ECO:0000256" key="7">
    <source>
        <dbReference type="ARBA" id="ARBA00071120"/>
    </source>
</evidence>
<dbReference type="NCBIfam" id="TIGR00189">
    <property type="entry name" value="tesB"/>
    <property type="match status" value="1"/>
</dbReference>
<evidence type="ECO:0000256" key="1">
    <source>
        <dbReference type="ARBA" id="ARBA00006538"/>
    </source>
</evidence>
<evidence type="ECO:0000256" key="5">
    <source>
        <dbReference type="ARBA" id="ARBA00038894"/>
    </source>
</evidence>
<comment type="subunit">
    <text evidence="2">Homotetramer.</text>
</comment>
<dbReference type="AlphaFoldDB" id="A0A4U8Z3T4"/>
<evidence type="ECO:0000259" key="10">
    <source>
        <dbReference type="Pfam" id="PF13622"/>
    </source>
</evidence>
<dbReference type="Gene3D" id="2.40.160.210">
    <property type="entry name" value="Acyl-CoA thioesterase, double hotdog domain"/>
    <property type="match status" value="1"/>
</dbReference>
<evidence type="ECO:0000313" key="12">
    <source>
        <dbReference type="Proteomes" id="UP000294360"/>
    </source>
</evidence>
<evidence type="ECO:0000256" key="8">
    <source>
        <dbReference type="ARBA" id="ARBA00079653"/>
    </source>
</evidence>
<dbReference type="EC" id="3.1.2.20" evidence="5"/>
<gene>
    <name evidence="11" type="primary">tesB</name>
    <name evidence="11" type="ORF">MTUNDRAET4_3162</name>
</gene>
<comment type="catalytic activity">
    <reaction evidence="6">
        <text>a fatty acyl-CoA + H2O = a fatty acid + CoA + H(+)</text>
        <dbReference type="Rhea" id="RHEA:16781"/>
        <dbReference type="ChEBI" id="CHEBI:15377"/>
        <dbReference type="ChEBI" id="CHEBI:15378"/>
        <dbReference type="ChEBI" id="CHEBI:28868"/>
        <dbReference type="ChEBI" id="CHEBI:57287"/>
        <dbReference type="ChEBI" id="CHEBI:77636"/>
        <dbReference type="EC" id="3.1.2.20"/>
    </reaction>
    <physiologicalReaction direction="left-to-right" evidence="6">
        <dbReference type="Rhea" id="RHEA:16782"/>
    </physiologicalReaction>
</comment>
<protein>
    <recommendedName>
        <fullName evidence="7">Acyl-CoA thioesterase 2</fullName>
        <ecNumber evidence="5">3.1.2.20</ecNumber>
    </recommendedName>
    <alternativeName>
        <fullName evidence="8">Thioesterase II</fullName>
    </alternativeName>
</protein>
<sequence>MGPAMPQSAPTAVAELLTMLDLEKIEENIFRGRSPQIGWQRVFGGLVVAQALVAASRTVSGRTPHSLHGYFLLAGDPQAPIVYEVDRLRDGKSFTTRRCNAIQHGRAIFSLSASFQTEEEGFEHAVAMPNAPMPETLPSEAELIEKFGSVMPEPIKRWFASDRAIEARPVDPSRYVRHEPGAPVQDVWLRAAGPLPDDPAIHRAVLAYLSDMTLLDTALIGHGYYVFDPRLQVASLDHALWFHRPFRADEWLLYAQDSPNSSGARGLTRGLFFSREGRLVASVMQEGLIRRRRSDG</sequence>
<name>A0A4U8Z3T4_METTU</name>
<dbReference type="KEGG" id="mtun:MTUNDRAET4_3162"/>
<evidence type="ECO:0000259" key="9">
    <source>
        <dbReference type="Pfam" id="PF02551"/>
    </source>
</evidence>
<dbReference type="SUPFAM" id="SSF54637">
    <property type="entry name" value="Thioesterase/thiol ester dehydrase-isomerase"/>
    <property type="match status" value="2"/>
</dbReference>
<dbReference type="CDD" id="cd03444">
    <property type="entry name" value="Thioesterase_II_repeat1"/>
    <property type="match status" value="1"/>
</dbReference>
<keyword evidence="3 11" id="KW-0378">Hydrolase</keyword>
<dbReference type="InterPro" id="IPR025652">
    <property type="entry name" value="TesB_C"/>
</dbReference>
<dbReference type="GO" id="GO:0006637">
    <property type="term" value="P:acyl-CoA metabolic process"/>
    <property type="evidence" value="ECO:0007669"/>
    <property type="project" value="InterPro"/>
</dbReference>